<organism evidence="2 3">
    <name type="scientific">Rhipicephalus microplus</name>
    <name type="common">Cattle tick</name>
    <name type="synonym">Boophilus microplus</name>
    <dbReference type="NCBI Taxonomy" id="6941"/>
    <lineage>
        <taxon>Eukaryota</taxon>
        <taxon>Metazoa</taxon>
        <taxon>Ecdysozoa</taxon>
        <taxon>Arthropoda</taxon>
        <taxon>Chelicerata</taxon>
        <taxon>Arachnida</taxon>
        <taxon>Acari</taxon>
        <taxon>Parasitiformes</taxon>
        <taxon>Ixodida</taxon>
        <taxon>Ixodoidea</taxon>
        <taxon>Ixodidae</taxon>
        <taxon>Rhipicephalinae</taxon>
        <taxon>Rhipicephalus</taxon>
        <taxon>Boophilus</taxon>
    </lineage>
</organism>
<dbReference type="Proteomes" id="UP000821866">
    <property type="component" value="Chromosome 10"/>
</dbReference>
<accession>A0A9J6EQU4</accession>
<feature type="domain" description="Transposable element P transposase-like RNase H" evidence="1">
    <location>
        <begin position="177"/>
        <end position="312"/>
    </location>
</feature>
<gene>
    <name evidence="2" type="ORF">HPB51_001370</name>
</gene>
<evidence type="ECO:0000259" key="1">
    <source>
        <dbReference type="Pfam" id="PF21787"/>
    </source>
</evidence>
<dbReference type="AlphaFoldDB" id="A0A9J6EQU4"/>
<comment type="caution">
    <text evidence="2">The sequence shown here is derived from an EMBL/GenBank/DDBJ whole genome shotgun (WGS) entry which is preliminary data.</text>
</comment>
<dbReference type="EMBL" id="JABSTU010000002">
    <property type="protein sequence ID" value="KAH8036551.1"/>
    <property type="molecule type" value="Genomic_DNA"/>
</dbReference>
<keyword evidence="3" id="KW-1185">Reference proteome</keyword>
<evidence type="ECO:0000313" key="3">
    <source>
        <dbReference type="Proteomes" id="UP000821866"/>
    </source>
</evidence>
<reference evidence="2" key="1">
    <citation type="journal article" date="2020" name="Cell">
        <title>Large-Scale Comparative Analyses of Tick Genomes Elucidate Their Genetic Diversity and Vector Capacities.</title>
        <authorList>
            <consortium name="Tick Genome and Microbiome Consortium (TIGMIC)"/>
            <person name="Jia N."/>
            <person name="Wang J."/>
            <person name="Shi W."/>
            <person name="Du L."/>
            <person name="Sun Y."/>
            <person name="Zhan W."/>
            <person name="Jiang J.F."/>
            <person name="Wang Q."/>
            <person name="Zhang B."/>
            <person name="Ji P."/>
            <person name="Bell-Sakyi L."/>
            <person name="Cui X.M."/>
            <person name="Yuan T.T."/>
            <person name="Jiang B.G."/>
            <person name="Yang W.F."/>
            <person name="Lam T.T."/>
            <person name="Chang Q.C."/>
            <person name="Ding S.J."/>
            <person name="Wang X.J."/>
            <person name="Zhu J.G."/>
            <person name="Ruan X.D."/>
            <person name="Zhao L."/>
            <person name="Wei J.T."/>
            <person name="Ye R.Z."/>
            <person name="Que T.C."/>
            <person name="Du C.H."/>
            <person name="Zhou Y.H."/>
            <person name="Cheng J.X."/>
            <person name="Dai P.F."/>
            <person name="Guo W.B."/>
            <person name="Han X.H."/>
            <person name="Huang E.J."/>
            <person name="Li L.F."/>
            <person name="Wei W."/>
            <person name="Gao Y.C."/>
            <person name="Liu J.Z."/>
            <person name="Shao H.Z."/>
            <person name="Wang X."/>
            <person name="Wang C.C."/>
            <person name="Yang T.C."/>
            <person name="Huo Q.B."/>
            <person name="Li W."/>
            <person name="Chen H.Y."/>
            <person name="Chen S.E."/>
            <person name="Zhou L.G."/>
            <person name="Ni X.B."/>
            <person name="Tian J.H."/>
            <person name="Sheng Y."/>
            <person name="Liu T."/>
            <person name="Pan Y.S."/>
            <person name="Xia L.Y."/>
            <person name="Li J."/>
            <person name="Zhao F."/>
            <person name="Cao W.C."/>
        </authorList>
    </citation>
    <scope>NUCLEOTIDE SEQUENCE</scope>
    <source>
        <strain evidence="2">Rmic-2018</strain>
    </source>
</reference>
<dbReference type="Pfam" id="PF21787">
    <property type="entry name" value="TNP-like_RNaseH_N"/>
    <property type="match status" value="1"/>
</dbReference>
<proteinExistence type="predicted"/>
<name>A0A9J6EQU4_RHIMP</name>
<sequence length="358" mass="40231">MSLLQNVDQIRVCVDSPNGSAGSALNEHRSTKCERLTKSQRCGPCLKLKLDLSKKLFQERLRRSGIFQKRAVRAAVRQTRLLSKIQELKTKLTSNPDDSLREAIDVLPPIQQESFRSPFKQAKDKGSQGMWYSTTWLMNCLLLRIASPKAYKLIRAMNLLALPTCSRLSQLIAGVPCQYGFNRVALETIKTYFQNNPEKWNHGTILIDEIKLRQSVEFNPSTYKFDGFVDFAGTAPDKNGKLAYHALVEMLVPIFDSWVQPVAIFATRGAAPGIVLAKMVLKSVLELERHEASILAVVFDSAGNNRSMWTHLEISGKLDQATKQSSTSITRRRAVLAFLVRCTAHNEVHQEPPINAHI</sequence>
<dbReference type="InterPro" id="IPR048365">
    <property type="entry name" value="TNP-like_RNaseH_N"/>
</dbReference>
<protein>
    <recommendedName>
        <fullName evidence="1">Transposable element P transposase-like RNase H domain-containing protein</fullName>
    </recommendedName>
</protein>
<evidence type="ECO:0000313" key="2">
    <source>
        <dbReference type="EMBL" id="KAH8036551.1"/>
    </source>
</evidence>
<dbReference type="VEuPathDB" id="VectorBase:LOC119181632"/>
<reference evidence="2" key="2">
    <citation type="submission" date="2021-09" db="EMBL/GenBank/DDBJ databases">
        <authorList>
            <person name="Jia N."/>
            <person name="Wang J."/>
            <person name="Shi W."/>
            <person name="Du L."/>
            <person name="Sun Y."/>
            <person name="Zhan W."/>
            <person name="Jiang J."/>
            <person name="Wang Q."/>
            <person name="Zhang B."/>
            <person name="Ji P."/>
            <person name="Sakyi L.B."/>
            <person name="Cui X."/>
            <person name="Yuan T."/>
            <person name="Jiang B."/>
            <person name="Yang W."/>
            <person name="Lam T.T.-Y."/>
            <person name="Chang Q."/>
            <person name="Ding S."/>
            <person name="Wang X."/>
            <person name="Zhu J."/>
            <person name="Ruan X."/>
            <person name="Zhao L."/>
            <person name="Wei J."/>
            <person name="Que T."/>
            <person name="Du C."/>
            <person name="Cheng J."/>
            <person name="Dai P."/>
            <person name="Han X."/>
            <person name="Huang E."/>
            <person name="Gao Y."/>
            <person name="Liu J."/>
            <person name="Shao H."/>
            <person name="Ye R."/>
            <person name="Li L."/>
            <person name="Wei W."/>
            <person name="Wang X."/>
            <person name="Wang C."/>
            <person name="Huo Q."/>
            <person name="Li W."/>
            <person name="Guo W."/>
            <person name="Chen H."/>
            <person name="Chen S."/>
            <person name="Zhou L."/>
            <person name="Zhou L."/>
            <person name="Ni X."/>
            <person name="Tian J."/>
            <person name="Zhou Y."/>
            <person name="Sheng Y."/>
            <person name="Liu T."/>
            <person name="Pan Y."/>
            <person name="Xia L."/>
            <person name="Li J."/>
            <person name="Zhao F."/>
            <person name="Cao W."/>
        </authorList>
    </citation>
    <scope>NUCLEOTIDE SEQUENCE</scope>
    <source>
        <strain evidence="2">Rmic-2018</strain>
        <tissue evidence="2">Larvae</tissue>
    </source>
</reference>